<feature type="region of interest" description="Disordered" evidence="1">
    <location>
        <begin position="90"/>
        <end position="219"/>
    </location>
</feature>
<evidence type="ECO:0000313" key="2">
    <source>
        <dbReference type="EMBL" id="OWK50788.1"/>
    </source>
</evidence>
<comment type="caution">
    <text evidence="2">The sequence shown here is derived from an EMBL/GenBank/DDBJ whole genome shotgun (WGS) entry which is preliminary data.</text>
</comment>
<dbReference type="Proteomes" id="UP000197619">
    <property type="component" value="Unassembled WGS sequence"/>
</dbReference>
<dbReference type="EMBL" id="MUZQ01000502">
    <property type="protein sequence ID" value="OWK50788.1"/>
    <property type="molecule type" value="Genomic_DNA"/>
</dbReference>
<accession>A0A218UAY5</accession>
<keyword evidence="3" id="KW-1185">Reference proteome</keyword>
<name>A0A218UAY5_9PASE</name>
<evidence type="ECO:0000256" key="1">
    <source>
        <dbReference type="SAM" id="MobiDB-lite"/>
    </source>
</evidence>
<reference evidence="2 3" key="1">
    <citation type="submission" date="2017-05" db="EMBL/GenBank/DDBJ databases">
        <title>Genome of assembly of the Bengalese finch, Lonchura striata domestica.</title>
        <authorList>
            <person name="Colquitt B.M."/>
            <person name="Brainard M.S."/>
        </authorList>
    </citation>
    <scope>NUCLEOTIDE SEQUENCE [LARGE SCALE GENOMIC DNA]</scope>
    <source>
        <strain evidence="2">White83orange57</strain>
    </source>
</reference>
<evidence type="ECO:0000313" key="3">
    <source>
        <dbReference type="Proteomes" id="UP000197619"/>
    </source>
</evidence>
<dbReference type="AlphaFoldDB" id="A0A218UAY5"/>
<protein>
    <submittedName>
        <fullName evidence="2">Uncharacterized protein</fullName>
    </submittedName>
</protein>
<feature type="region of interest" description="Disordered" evidence="1">
    <location>
        <begin position="24"/>
        <end position="63"/>
    </location>
</feature>
<organism evidence="2 3">
    <name type="scientific">Lonchura striata</name>
    <name type="common">white-rumped munia</name>
    <dbReference type="NCBI Taxonomy" id="40157"/>
    <lineage>
        <taxon>Eukaryota</taxon>
        <taxon>Metazoa</taxon>
        <taxon>Chordata</taxon>
        <taxon>Craniata</taxon>
        <taxon>Vertebrata</taxon>
        <taxon>Euteleostomi</taxon>
        <taxon>Archelosauria</taxon>
        <taxon>Archosauria</taxon>
        <taxon>Dinosauria</taxon>
        <taxon>Saurischia</taxon>
        <taxon>Theropoda</taxon>
        <taxon>Coelurosauria</taxon>
        <taxon>Aves</taxon>
        <taxon>Neognathae</taxon>
        <taxon>Neoaves</taxon>
        <taxon>Telluraves</taxon>
        <taxon>Australaves</taxon>
        <taxon>Passeriformes</taxon>
        <taxon>Passeroidea</taxon>
        <taxon>Estrildidae</taxon>
        <taxon>Estrildinae</taxon>
        <taxon>Lonchura</taxon>
    </lineage>
</organism>
<gene>
    <name evidence="2" type="ORF">RLOC_00009968</name>
</gene>
<proteinExistence type="predicted"/>
<feature type="compositionally biased region" description="Basic and acidic residues" evidence="1">
    <location>
        <begin position="161"/>
        <end position="171"/>
    </location>
</feature>
<sequence length="219" mass="23376">MGSAEAADLPWERLLLARLQRARLPLQHRGQNGQRGAGLQGPGRHPQGQSHPGHRAARPDDLRAPLHLLADGARGAAPEPRALPVSQIHVSSSVSRGDPGVAGQPPPQQHPGAPLAPGRCPHPQQRPALPPTRDRHHRAQHLQEAPDLPAERPPFQCPPRETSHRGPDHRILQIPGGAAPGPQPARQDRDRLLALPALAGRRGDRVEEADGVQEGRGGG</sequence>